<accession>A0AAD1G0T6</accession>
<evidence type="ECO:0000313" key="3">
    <source>
        <dbReference type="Proteomes" id="UP000275727"/>
    </source>
</evidence>
<organism evidence="2 3">
    <name type="scientific">Sphingosinicella microcystinivorans</name>
    <dbReference type="NCBI Taxonomy" id="335406"/>
    <lineage>
        <taxon>Bacteria</taxon>
        <taxon>Pseudomonadati</taxon>
        <taxon>Pseudomonadota</taxon>
        <taxon>Alphaproteobacteria</taxon>
        <taxon>Sphingomonadales</taxon>
        <taxon>Sphingosinicellaceae</taxon>
        <taxon>Sphingosinicella</taxon>
    </lineage>
</organism>
<feature type="compositionally biased region" description="Basic and acidic residues" evidence="1">
    <location>
        <begin position="60"/>
        <end position="83"/>
    </location>
</feature>
<gene>
    <name evidence="2" type="ORF">SmB9_17660</name>
</gene>
<evidence type="ECO:0000313" key="2">
    <source>
        <dbReference type="EMBL" id="BBE34108.1"/>
    </source>
</evidence>
<dbReference type="AlphaFoldDB" id="A0AAD1G0T6"/>
<dbReference type="Proteomes" id="UP000275727">
    <property type="component" value="Chromosome"/>
</dbReference>
<protein>
    <submittedName>
        <fullName evidence="2">Uncharacterized protein</fullName>
    </submittedName>
</protein>
<proteinExistence type="predicted"/>
<reference evidence="2 3" key="1">
    <citation type="submission" date="2018-06" db="EMBL/GenBank/DDBJ databases">
        <title>Complete Genome Sequence of the Microcystin-Degrading Bacterium Sphingosinicella microcystinivorans Strain B-9.</title>
        <authorList>
            <person name="Jin H."/>
            <person name="Nishizawa T."/>
            <person name="Guo Y."/>
            <person name="Nishizawa A."/>
            <person name="Park H."/>
            <person name="Kato H."/>
            <person name="Tsuji K."/>
            <person name="Harada K."/>
        </authorList>
    </citation>
    <scope>NUCLEOTIDE SEQUENCE [LARGE SCALE GENOMIC DNA]</scope>
    <source>
        <strain evidence="2 3">B9</strain>
    </source>
</reference>
<name>A0AAD1G0T6_SPHMI</name>
<feature type="region of interest" description="Disordered" evidence="1">
    <location>
        <begin position="58"/>
        <end position="83"/>
    </location>
</feature>
<evidence type="ECO:0000256" key="1">
    <source>
        <dbReference type="SAM" id="MobiDB-lite"/>
    </source>
</evidence>
<dbReference type="KEGG" id="smic:SmB9_17660"/>
<sequence length="83" mass="9580">MDNRKHLVALPKVPQYWEGWSFLAQRLVAPLRGVRSHLKLSTLRGNLRILMRVPVPGPSVRRENAQSADDGKNQKCRTCFERE</sequence>
<dbReference type="EMBL" id="AP018711">
    <property type="protein sequence ID" value="BBE34108.1"/>
    <property type="molecule type" value="Genomic_DNA"/>
</dbReference>